<keyword evidence="2" id="KW-1133">Transmembrane helix</keyword>
<accession>A0A0G0U3R0</accession>
<sequence length="615" mass="67117">MALTPEQLAQLRASADFARGIPLDIPNPGTRKASREEQERYLEARTNSFRETGTQLKRERDHTVHMRHMRGDINYKISGEEEVRLRLAPIFEETNPYGSSKFTEAQKHEMVVKELKEGYRDVCLQIVEGRFEPNHELVRRLEAIMAPIDLEAIREVVMDRAERGILNPEELNVVLENGEEVRLEGDEAWAREWIQTDPERSKRLGLKLGLLNRVTDRLGGMKIFGNPAGEFIVSRVVGGGTRMAARTILSWAGVAGFVGGGLAGGAVVGAGIGAASGFAVEYFRQLMEFRGEVKAEWKRAKEENISRRAAGEAELELRKVSLKEKLFTVKSKKKLAVAAAKGAAMGVVGGAFSPLIAAFLEEHGITLDFLRGVSGVKDISNWAGGAWEGAGRGINEISGGRLDNLDGVVQKVGDAVQQSETLNEVKDELAKTKAQLAEAENKLQGLTKRLGNLSGQLNDAASKDAGVTVYGEHFDAEEAKTVARYSQAVAKSLGVEEPVTDSLGGAFGDLTGNSVELFKVADIGDFVEVEAGSNPWNETDEIMTKLFKQLNIPKPPQGEWNEIIRQANPKLCADNGYSWGAGIPGKDARFIPIGTKLQITKEFKDVALNLVKKAA</sequence>
<keyword evidence="2" id="KW-0812">Transmembrane</keyword>
<keyword evidence="1" id="KW-0175">Coiled coil</keyword>
<dbReference type="Proteomes" id="UP000034601">
    <property type="component" value="Unassembled WGS sequence"/>
</dbReference>
<feature type="coiled-coil region" evidence="1">
    <location>
        <begin position="415"/>
        <end position="456"/>
    </location>
</feature>
<evidence type="ECO:0000256" key="1">
    <source>
        <dbReference type="SAM" id="Coils"/>
    </source>
</evidence>
<name>A0A0G0U3R0_9BACT</name>
<evidence type="ECO:0000313" key="4">
    <source>
        <dbReference type="Proteomes" id="UP000034601"/>
    </source>
</evidence>
<comment type="caution">
    <text evidence="3">The sequence shown here is derived from an EMBL/GenBank/DDBJ whole genome shotgun (WGS) entry which is preliminary data.</text>
</comment>
<gene>
    <name evidence="3" type="ORF">UU29_C0002G0002</name>
</gene>
<evidence type="ECO:0000313" key="3">
    <source>
        <dbReference type="EMBL" id="KKR83689.1"/>
    </source>
</evidence>
<dbReference type="EMBL" id="LCAB01000002">
    <property type="protein sequence ID" value="KKR83689.1"/>
    <property type="molecule type" value="Genomic_DNA"/>
</dbReference>
<evidence type="ECO:0000256" key="2">
    <source>
        <dbReference type="SAM" id="Phobius"/>
    </source>
</evidence>
<protein>
    <submittedName>
        <fullName evidence="3">Uncharacterized protein</fullName>
    </submittedName>
</protein>
<reference evidence="3 4" key="1">
    <citation type="journal article" date="2015" name="Nature">
        <title>rRNA introns, odd ribosomes, and small enigmatic genomes across a large radiation of phyla.</title>
        <authorList>
            <person name="Brown C.T."/>
            <person name="Hug L.A."/>
            <person name="Thomas B.C."/>
            <person name="Sharon I."/>
            <person name="Castelle C.J."/>
            <person name="Singh A."/>
            <person name="Wilkins M.J."/>
            <person name="Williams K.H."/>
            <person name="Banfield J.F."/>
        </authorList>
    </citation>
    <scope>NUCLEOTIDE SEQUENCE [LARGE SCALE GENOMIC DNA]</scope>
</reference>
<dbReference type="AlphaFoldDB" id="A0A0G0U3R0"/>
<keyword evidence="2" id="KW-0472">Membrane</keyword>
<organism evidence="3 4">
    <name type="scientific">Candidatus Daviesbacteria bacterium GW2011_GWA2_40_9</name>
    <dbReference type="NCBI Taxonomy" id="1618424"/>
    <lineage>
        <taxon>Bacteria</taxon>
        <taxon>Candidatus Daviesiibacteriota</taxon>
    </lineage>
</organism>
<feature type="transmembrane region" description="Helical" evidence="2">
    <location>
        <begin position="335"/>
        <end position="360"/>
    </location>
</feature>
<feature type="transmembrane region" description="Helical" evidence="2">
    <location>
        <begin position="251"/>
        <end position="280"/>
    </location>
</feature>
<proteinExistence type="predicted"/>